<evidence type="ECO:0000313" key="1">
    <source>
        <dbReference type="EMBL" id="CAI9273718.1"/>
    </source>
</evidence>
<protein>
    <submittedName>
        <fullName evidence="1">Uncharacterized protein</fullName>
    </submittedName>
</protein>
<dbReference type="AlphaFoldDB" id="A0AA36DWF5"/>
<gene>
    <name evidence="1" type="ORF">LSALG_LOCUS13846</name>
</gene>
<reference evidence="1" key="1">
    <citation type="submission" date="2023-04" db="EMBL/GenBank/DDBJ databases">
        <authorList>
            <person name="Vijverberg K."/>
            <person name="Xiong W."/>
            <person name="Schranz E."/>
        </authorList>
    </citation>
    <scope>NUCLEOTIDE SEQUENCE</scope>
</reference>
<name>A0AA36DWF5_LACSI</name>
<sequence>MKFVIFTAISTIFLGEELCNEKIHLQVTHPYPHPATQKLHLDPPPTRPKASHLVLFLLFPITHIYTSSTLDATLTTYKCLKTTSTTISLTAQGFDINSWNFLSFYIVNDIGCDQGEEETKSGKVDFSRKCRSCSVDSS</sequence>
<accession>A0AA36DWF5</accession>
<keyword evidence="2" id="KW-1185">Reference proteome</keyword>
<proteinExistence type="predicted"/>
<organism evidence="1 2">
    <name type="scientific">Lactuca saligna</name>
    <name type="common">Willowleaf lettuce</name>
    <dbReference type="NCBI Taxonomy" id="75948"/>
    <lineage>
        <taxon>Eukaryota</taxon>
        <taxon>Viridiplantae</taxon>
        <taxon>Streptophyta</taxon>
        <taxon>Embryophyta</taxon>
        <taxon>Tracheophyta</taxon>
        <taxon>Spermatophyta</taxon>
        <taxon>Magnoliopsida</taxon>
        <taxon>eudicotyledons</taxon>
        <taxon>Gunneridae</taxon>
        <taxon>Pentapetalae</taxon>
        <taxon>asterids</taxon>
        <taxon>campanulids</taxon>
        <taxon>Asterales</taxon>
        <taxon>Asteraceae</taxon>
        <taxon>Cichorioideae</taxon>
        <taxon>Cichorieae</taxon>
        <taxon>Lactucinae</taxon>
        <taxon>Lactuca</taxon>
    </lineage>
</organism>
<evidence type="ECO:0000313" key="2">
    <source>
        <dbReference type="Proteomes" id="UP001177003"/>
    </source>
</evidence>
<dbReference type="EMBL" id="OX465078">
    <property type="protein sequence ID" value="CAI9273718.1"/>
    <property type="molecule type" value="Genomic_DNA"/>
</dbReference>
<dbReference type="Proteomes" id="UP001177003">
    <property type="component" value="Chromosome 2"/>
</dbReference>